<gene>
    <name evidence="2" type="ORF">GCM10023188_10970</name>
</gene>
<dbReference type="SUPFAM" id="SSF53474">
    <property type="entry name" value="alpha/beta-Hydrolases"/>
    <property type="match status" value="1"/>
</dbReference>
<name>A0ABP8LFY7_9BACT</name>
<organism evidence="2 3">
    <name type="scientific">Pontibacter saemangeumensis</name>
    <dbReference type="NCBI Taxonomy" id="1084525"/>
    <lineage>
        <taxon>Bacteria</taxon>
        <taxon>Pseudomonadati</taxon>
        <taxon>Bacteroidota</taxon>
        <taxon>Cytophagia</taxon>
        <taxon>Cytophagales</taxon>
        <taxon>Hymenobacteraceae</taxon>
        <taxon>Pontibacter</taxon>
    </lineage>
</organism>
<feature type="domain" description="AB hydrolase-1" evidence="1">
    <location>
        <begin position="36"/>
        <end position="273"/>
    </location>
</feature>
<sequence length="292" mass="33850">MESPKWLDRILYPFRHHTLALQSGQLHYIDEGAGDPIVFVHGTPTWSFVWRQQVKSLSRSYRCIAPDHLGFGLSEKPAQFAYTPEAHAENLEELIHHLQLKHITLVVHDFGGPIGLHYALRHPENVKNLVILNTWMWNLQDEKPLQKISRFMSGGIGRFLYMQGNFSARILLPKGYHERKHLTKDIHRHYLKPLSSSADRLGTWRFAVALNEANPFFTRLWEQREKLNPIPKLIIWGEKDNLLPLRWLAKWKLTYPDAQVVPLKAGHFLQDEKGGEVSEAIRSFLAQPSQPI</sequence>
<comment type="caution">
    <text evidence="2">The sequence shown here is derived from an EMBL/GenBank/DDBJ whole genome shotgun (WGS) entry which is preliminary data.</text>
</comment>
<dbReference type="InterPro" id="IPR029058">
    <property type="entry name" value="AB_hydrolase_fold"/>
</dbReference>
<proteinExistence type="predicted"/>
<evidence type="ECO:0000259" key="1">
    <source>
        <dbReference type="Pfam" id="PF00561"/>
    </source>
</evidence>
<dbReference type="Pfam" id="PF00561">
    <property type="entry name" value="Abhydrolase_1"/>
    <property type="match status" value="1"/>
</dbReference>
<protein>
    <submittedName>
        <fullName evidence="2">Alpha/beta fold hydrolase</fullName>
    </submittedName>
</protein>
<dbReference type="InterPro" id="IPR000639">
    <property type="entry name" value="Epox_hydrolase-like"/>
</dbReference>
<evidence type="ECO:0000313" key="2">
    <source>
        <dbReference type="EMBL" id="GAA4427634.1"/>
    </source>
</evidence>
<dbReference type="PRINTS" id="PR00412">
    <property type="entry name" value="EPOXHYDRLASE"/>
</dbReference>
<dbReference type="EMBL" id="BAABHC010000004">
    <property type="protein sequence ID" value="GAA4427634.1"/>
    <property type="molecule type" value="Genomic_DNA"/>
</dbReference>
<keyword evidence="3" id="KW-1185">Reference proteome</keyword>
<dbReference type="GO" id="GO:0016787">
    <property type="term" value="F:hydrolase activity"/>
    <property type="evidence" value="ECO:0007669"/>
    <property type="project" value="UniProtKB-KW"/>
</dbReference>
<dbReference type="Gene3D" id="3.40.50.1820">
    <property type="entry name" value="alpha/beta hydrolase"/>
    <property type="match status" value="1"/>
</dbReference>
<keyword evidence="2" id="KW-0378">Hydrolase</keyword>
<evidence type="ECO:0000313" key="3">
    <source>
        <dbReference type="Proteomes" id="UP001500552"/>
    </source>
</evidence>
<dbReference type="RefSeq" id="WP_345157379.1">
    <property type="nucleotide sequence ID" value="NZ_BAABHC010000004.1"/>
</dbReference>
<dbReference type="PRINTS" id="PR00111">
    <property type="entry name" value="ABHYDROLASE"/>
</dbReference>
<dbReference type="InterPro" id="IPR000073">
    <property type="entry name" value="AB_hydrolase_1"/>
</dbReference>
<dbReference type="Proteomes" id="UP001500552">
    <property type="component" value="Unassembled WGS sequence"/>
</dbReference>
<dbReference type="PANTHER" id="PTHR43798">
    <property type="entry name" value="MONOACYLGLYCEROL LIPASE"/>
    <property type="match status" value="1"/>
</dbReference>
<accession>A0ABP8LFY7</accession>
<dbReference type="PANTHER" id="PTHR43798:SF24">
    <property type="entry name" value="CIS-3-ALKYL-4-ALKYLOXETAN-2-ONE DECARBOXYLASE"/>
    <property type="match status" value="1"/>
</dbReference>
<dbReference type="InterPro" id="IPR050266">
    <property type="entry name" value="AB_hydrolase_sf"/>
</dbReference>
<reference evidence="3" key="1">
    <citation type="journal article" date="2019" name="Int. J. Syst. Evol. Microbiol.">
        <title>The Global Catalogue of Microorganisms (GCM) 10K type strain sequencing project: providing services to taxonomists for standard genome sequencing and annotation.</title>
        <authorList>
            <consortium name="The Broad Institute Genomics Platform"/>
            <consortium name="The Broad Institute Genome Sequencing Center for Infectious Disease"/>
            <person name="Wu L."/>
            <person name="Ma J."/>
        </authorList>
    </citation>
    <scope>NUCLEOTIDE SEQUENCE [LARGE SCALE GENOMIC DNA]</scope>
    <source>
        <strain evidence="3">JCM 17926</strain>
    </source>
</reference>